<gene>
    <name evidence="3" type="ORF">FXF36_14960</name>
</gene>
<dbReference type="Proteomes" id="UP000327030">
    <property type="component" value="Chromosome 1"/>
</dbReference>
<dbReference type="KEGG" id="pxv:FXF36_14960"/>
<dbReference type="SUPFAM" id="SSF56059">
    <property type="entry name" value="Glutathione synthetase ATP-binding domain-like"/>
    <property type="match status" value="1"/>
</dbReference>
<dbReference type="Pfam" id="PF14397">
    <property type="entry name" value="ATPgrasp_ST"/>
    <property type="match status" value="1"/>
</dbReference>
<dbReference type="AlphaFoldDB" id="A0A5P6VUF5"/>
<dbReference type="RefSeq" id="WP_151625474.1">
    <property type="nucleotide sequence ID" value="NZ_CP043028.1"/>
</dbReference>
<proteinExistence type="predicted"/>
<evidence type="ECO:0000256" key="1">
    <source>
        <dbReference type="SAM" id="Phobius"/>
    </source>
</evidence>
<keyword evidence="1" id="KW-1133">Transmembrane helix</keyword>
<keyword evidence="1" id="KW-0472">Membrane</keyword>
<feature type="domain" description="Alpha-L-glutamate ligase-related protein ATP-grasp" evidence="2">
    <location>
        <begin position="148"/>
        <end position="305"/>
    </location>
</feature>
<evidence type="ECO:0000259" key="2">
    <source>
        <dbReference type="Pfam" id="PF14397"/>
    </source>
</evidence>
<evidence type="ECO:0000313" key="4">
    <source>
        <dbReference type="Proteomes" id="UP000327030"/>
    </source>
</evidence>
<sequence length="313" mass="36313">MKYIDRYIERKKYYQTSKGTFISMIVNYILFGSSINDYFMYRFYELPWREKSTYITCKKHKKIQLIENNTENKACFIDKSIFNEIFQKYIKREWIDIDKAHIDEIQEFIDSHIIFFKKDKTGCEGKGVERIENNKLDAIQIKNEWGGYLLEEAVYPCIELSEFCPDSLNTLRITCLRTRKNSYEIISAVLRMSSSGPLDNLYQGAIIADVDVNTGEVLTSAVNRKGEEFAIHPLTGKKIKGFRIPQWENVISMVKEMNGLVPGVGYIGWDMAITADRGVLVIEGNDCADHDVPQLAKRKGMWNEVREKLPHVV</sequence>
<protein>
    <recommendedName>
        <fullName evidence="2">Alpha-L-glutamate ligase-related protein ATP-grasp domain-containing protein</fullName>
    </recommendedName>
</protein>
<keyword evidence="1" id="KW-0812">Transmembrane</keyword>
<dbReference type="InterPro" id="IPR039523">
    <property type="entry name" value="RimK-rel_E_lig_ATP-grasp"/>
</dbReference>
<name>A0A5P6VUF5_PSEXY</name>
<reference evidence="4" key="1">
    <citation type="submission" date="2019-08" db="EMBL/GenBank/DDBJ databases">
        <title>Complete Genome Sequence of the Polysaccharide-Degrading Rumen Bacterium Pseudobutyrivibrio xylanivorans MA3014.</title>
        <authorList>
            <person name="Palevich N."/>
            <person name="Maclean P.H."/>
            <person name="Kelly W.J."/>
            <person name="Leahy S.C."/>
            <person name="Rakonjac J."/>
            <person name="Attwood G.T."/>
        </authorList>
    </citation>
    <scope>NUCLEOTIDE SEQUENCE [LARGE SCALE GENOMIC DNA]</scope>
    <source>
        <strain evidence="4">MA3014</strain>
    </source>
</reference>
<feature type="transmembrane region" description="Helical" evidence="1">
    <location>
        <begin position="21"/>
        <end position="41"/>
    </location>
</feature>
<dbReference type="EMBL" id="CP043028">
    <property type="protein sequence ID" value="QFJ56090.1"/>
    <property type="molecule type" value="Genomic_DNA"/>
</dbReference>
<evidence type="ECO:0000313" key="3">
    <source>
        <dbReference type="EMBL" id="QFJ56090.1"/>
    </source>
</evidence>
<accession>A0A5P6VUF5</accession>
<organism evidence="3 4">
    <name type="scientific">Pseudobutyrivibrio xylanivorans</name>
    <dbReference type="NCBI Taxonomy" id="185007"/>
    <lineage>
        <taxon>Bacteria</taxon>
        <taxon>Bacillati</taxon>
        <taxon>Bacillota</taxon>
        <taxon>Clostridia</taxon>
        <taxon>Lachnospirales</taxon>
        <taxon>Lachnospiraceae</taxon>
        <taxon>Pseudobutyrivibrio</taxon>
    </lineage>
</organism>
<dbReference type="OrthoDB" id="8736147at2"/>